<protein>
    <submittedName>
        <fullName evidence="1">Uncharacterized protein</fullName>
    </submittedName>
</protein>
<accession>A0A0A8Z4H9</accession>
<proteinExistence type="predicted"/>
<dbReference type="AlphaFoldDB" id="A0A0A8Z4H9"/>
<reference evidence="1" key="1">
    <citation type="submission" date="2014-09" db="EMBL/GenBank/DDBJ databases">
        <authorList>
            <person name="Magalhaes I.L.F."/>
            <person name="Oliveira U."/>
            <person name="Santos F.R."/>
            <person name="Vidigal T.H.D.A."/>
            <person name="Brescovit A.D."/>
            <person name="Santos A.J."/>
        </authorList>
    </citation>
    <scope>NUCLEOTIDE SEQUENCE</scope>
    <source>
        <tissue evidence="1">Shoot tissue taken approximately 20 cm above the soil surface</tissue>
    </source>
</reference>
<organism evidence="1">
    <name type="scientific">Arundo donax</name>
    <name type="common">Giant reed</name>
    <name type="synonym">Donax arundinaceus</name>
    <dbReference type="NCBI Taxonomy" id="35708"/>
    <lineage>
        <taxon>Eukaryota</taxon>
        <taxon>Viridiplantae</taxon>
        <taxon>Streptophyta</taxon>
        <taxon>Embryophyta</taxon>
        <taxon>Tracheophyta</taxon>
        <taxon>Spermatophyta</taxon>
        <taxon>Magnoliopsida</taxon>
        <taxon>Liliopsida</taxon>
        <taxon>Poales</taxon>
        <taxon>Poaceae</taxon>
        <taxon>PACMAD clade</taxon>
        <taxon>Arundinoideae</taxon>
        <taxon>Arundineae</taxon>
        <taxon>Arundo</taxon>
    </lineage>
</organism>
<name>A0A0A8Z4H9_ARUDO</name>
<evidence type="ECO:0000313" key="1">
    <source>
        <dbReference type="EMBL" id="JAD34299.1"/>
    </source>
</evidence>
<dbReference type="EMBL" id="GBRH01263596">
    <property type="protein sequence ID" value="JAD34299.1"/>
    <property type="molecule type" value="Transcribed_RNA"/>
</dbReference>
<reference evidence="1" key="2">
    <citation type="journal article" date="2015" name="Data Brief">
        <title>Shoot transcriptome of the giant reed, Arundo donax.</title>
        <authorList>
            <person name="Barrero R.A."/>
            <person name="Guerrero F.D."/>
            <person name="Moolhuijzen P."/>
            <person name="Goolsby J.A."/>
            <person name="Tidwell J."/>
            <person name="Bellgard S.E."/>
            <person name="Bellgard M.I."/>
        </authorList>
    </citation>
    <scope>NUCLEOTIDE SEQUENCE</scope>
    <source>
        <tissue evidence="1">Shoot tissue taken approximately 20 cm above the soil surface</tissue>
    </source>
</reference>
<sequence length="51" mass="5887">MVQLIHTLAHLPTSPCWLALHQAHCASSLGMHFYLCNNFFPPLSHYVFFIM</sequence>